<protein>
    <submittedName>
        <fullName evidence="2">TIGR03086 family protein</fullName>
    </submittedName>
</protein>
<sequence length="194" mass="21021">MNDLHTYMKECAAEAARVARGVPPERMTGPTPCAEFDLRALVNHWVVYTSHGLEHRALRKQLPQELTERDFTADPAWAQDYAAQLDRAVAAWADPSAWEGEIDLGYAASPASEVAGLLILEMALHGWDVAAATGQEFGVSPEAGGYLLGVVEEQAEMYRQYDGFAEPVPVGADAPAFRRALALSGRDPGWTPPA</sequence>
<feature type="domain" description="Mycothiol-dependent maleylpyruvate isomerase metal-binding" evidence="1">
    <location>
        <begin position="10"/>
        <end position="130"/>
    </location>
</feature>
<dbReference type="OrthoDB" id="5185819at2"/>
<dbReference type="InterPro" id="IPR017517">
    <property type="entry name" value="Maleyloyr_isom"/>
</dbReference>
<dbReference type="GO" id="GO:0046872">
    <property type="term" value="F:metal ion binding"/>
    <property type="evidence" value="ECO:0007669"/>
    <property type="project" value="InterPro"/>
</dbReference>
<dbReference type="Pfam" id="PF11716">
    <property type="entry name" value="MDMPI_N"/>
    <property type="match status" value="1"/>
</dbReference>
<dbReference type="SUPFAM" id="SSF109854">
    <property type="entry name" value="DinB/YfiT-like putative metalloenzymes"/>
    <property type="match status" value="1"/>
</dbReference>
<dbReference type="AlphaFoldDB" id="A0A239KXS4"/>
<dbReference type="EMBL" id="FZOR01000020">
    <property type="protein sequence ID" value="SNT23156.1"/>
    <property type="molecule type" value="Genomic_DNA"/>
</dbReference>
<evidence type="ECO:0000313" key="2">
    <source>
        <dbReference type="EMBL" id="SNT23156.1"/>
    </source>
</evidence>
<proteinExistence type="predicted"/>
<accession>A0A239KXS4</accession>
<dbReference type="RefSeq" id="WP_089327744.1">
    <property type="nucleotide sequence ID" value="NZ_FZOR01000020.1"/>
</dbReference>
<name>A0A239KXS4_9ACTN</name>
<dbReference type="InterPro" id="IPR017520">
    <property type="entry name" value="CHP03086"/>
</dbReference>
<organism evidence="2 3">
    <name type="scientific">Actinomadura meyerae</name>
    <dbReference type="NCBI Taxonomy" id="240840"/>
    <lineage>
        <taxon>Bacteria</taxon>
        <taxon>Bacillati</taxon>
        <taxon>Actinomycetota</taxon>
        <taxon>Actinomycetes</taxon>
        <taxon>Streptosporangiales</taxon>
        <taxon>Thermomonosporaceae</taxon>
        <taxon>Actinomadura</taxon>
    </lineage>
</organism>
<dbReference type="InterPro" id="IPR024344">
    <property type="entry name" value="MDMPI_metal-binding"/>
</dbReference>
<gene>
    <name evidence="2" type="ORF">SAMN05443665_102023</name>
</gene>
<dbReference type="NCBIfam" id="TIGR03086">
    <property type="entry name" value="TIGR03086 family metal-binding protein"/>
    <property type="match status" value="1"/>
</dbReference>
<evidence type="ECO:0000313" key="3">
    <source>
        <dbReference type="Proteomes" id="UP000198318"/>
    </source>
</evidence>
<dbReference type="NCBIfam" id="TIGR03083">
    <property type="entry name" value="maleylpyruvate isomerase family mycothiol-dependent enzyme"/>
    <property type="match status" value="1"/>
</dbReference>
<keyword evidence="3" id="KW-1185">Reference proteome</keyword>
<evidence type="ECO:0000259" key="1">
    <source>
        <dbReference type="Pfam" id="PF11716"/>
    </source>
</evidence>
<dbReference type="Proteomes" id="UP000198318">
    <property type="component" value="Unassembled WGS sequence"/>
</dbReference>
<dbReference type="Gene3D" id="1.20.120.450">
    <property type="entry name" value="dinb family like domain"/>
    <property type="match status" value="1"/>
</dbReference>
<reference evidence="2 3" key="1">
    <citation type="submission" date="2017-06" db="EMBL/GenBank/DDBJ databases">
        <authorList>
            <person name="Kim H.J."/>
            <person name="Triplett B.A."/>
        </authorList>
    </citation>
    <scope>NUCLEOTIDE SEQUENCE [LARGE SCALE GENOMIC DNA]</scope>
    <source>
        <strain evidence="2 3">DSM 44715</strain>
    </source>
</reference>
<dbReference type="InterPro" id="IPR034660">
    <property type="entry name" value="DinB/YfiT-like"/>
</dbReference>